<feature type="transmembrane region" description="Helical" evidence="2">
    <location>
        <begin position="117"/>
        <end position="141"/>
    </location>
</feature>
<feature type="transmembrane region" description="Helical" evidence="2">
    <location>
        <begin position="90"/>
        <end position="111"/>
    </location>
</feature>
<feature type="domain" description="DUF1616" evidence="3">
    <location>
        <begin position="23"/>
        <end position="325"/>
    </location>
</feature>
<keyword evidence="2" id="KW-0812">Transmembrane</keyword>
<accession>A0A8J8KK00</accession>
<evidence type="ECO:0000313" key="5">
    <source>
        <dbReference type="Proteomes" id="UP000728647"/>
    </source>
</evidence>
<name>A0A8J8KK00_9EURY</name>
<evidence type="ECO:0000256" key="2">
    <source>
        <dbReference type="SAM" id="Phobius"/>
    </source>
</evidence>
<gene>
    <name evidence="4" type="ORF">HT576_23580</name>
</gene>
<evidence type="ECO:0000256" key="1">
    <source>
        <dbReference type="SAM" id="MobiDB-lite"/>
    </source>
</evidence>
<keyword evidence="2" id="KW-0472">Membrane</keyword>
<dbReference type="EMBL" id="JABURA010000004">
    <property type="protein sequence ID" value="NUB93959.1"/>
    <property type="molecule type" value="Genomic_DNA"/>
</dbReference>
<reference evidence="4" key="1">
    <citation type="submission" date="2020-06" db="EMBL/GenBank/DDBJ databases">
        <title>Haloterrigena sp. nov., an extremely halophilic archaeon isolated from a saline sediment.</title>
        <authorList>
            <person name="Liu B.-B."/>
        </authorList>
    </citation>
    <scope>NUCLEOTIDE SEQUENCE</scope>
    <source>
        <strain evidence="4">SYSU A121-1</strain>
    </source>
</reference>
<evidence type="ECO:0000313" key="4">
    <source>
        <dbReference type="EMBL" id="NUB93959.1"/>
    </source>
</evidence>
<feature type="transmembrane region" description="Helical" evidence="2">
    <location>
        <begin position="169"/>
        <end position="195"/>
    </location>
</feature>
<organism evidence="4 5">
    <name type="scientific">Haloterrigena gelatinilytica</name>
    <dbReference type="NCBI Taxonomy" id="2741724"/>
    <lineage>
        <taxon>Archaea</taxon>
        <taxon>Methanobacteriati</taxon>
        <taxon>Methanobacteriota</taxon>
        <taxon>Stenosarchaea group</taxon>
        <taxon>Halobacteria</taxon>
        <taxon>Halobacteriales</taxon>
        <taxon>Natrialbaceae</taxon>
        <taxon>Haloterrigena</taxon>
    </lineage>
</organism>
<feature type="region of interest" description="Disordered" evidence="1">
    <location>
        <begin position="273"/>
        <end position="295"/>
    </location>
</feature>
<dbReference type="OrthoDB" id="82282at2157"/>
<dbReference type="RefSeq" id="WP_174703573.1">
    <property type="nucleotide sequence ID" value="NZ_JABURA010000004.1"/>
</dbReference>
<feature type="transmembrane region" description="Helical" evidence="2">
    <location>
        <begin position="47"/>
        <end position="69"/>
    </location>
</feature>
<dbReference type="AlphaFoldDB" id="A0A8J8KK00"/>
<dbReference type="Proteomes" id="UP000728647">
    <property type="component" value="Unassembled WGS sequence"/>
</dbReference>
<feature type="compositionally biased region" description="Polar residues" evidence="1">
    <location>
        <begin position="275"/>
        <end position="292"/>
    </location>
</feature>
<dbReference type="InterPro" id="IPR011674">
    <property type="entry name" value="DUF1616"/>
</dbReference>
<sequence>MSHGTSRLTGVGVIRQYPFDLAVVSIAAILAYGIATATPEGNVVRLLVTFPLVLFFPGYALVSLLFPAADRSGREATSTPIDRQSRGIDVLERLGLAVALSLAVVPIVGLALPFTQWGFTTVSTAATLCVVTVVLAQLGVIRRFRTPASERFTVSPLASLARLRGDESAVATASSILVVLAIGAAAGALLFGFLVPPSTGGYTELALYSDNGGEELVAGNITDEVAPGESVPVTVSITNQEGEATDYTVVVQEQVIEDDSVVERTRLEDLETTLDHGTTGNGELSVTPTASEGETVRISVLLYEGEPPEEPTNENAEEDTYFWVTVEE</sequence>
<feature type="transmembrane region" description="Helical" evidence="2">
    <location>
        <begin position="17"/>
        <end position="35"/>
    </location>
</feature>
<protein>
    <submittedName>
        <fullName evidence="4">DUF1616 domain-containing protein</fullName>
    </submittedName>
</protein>
<dbReference type="Pfam" id="PF07760">
    <property type="entry name" value="DUF1616"/>
    <property type="match status" value="1"/>
</dbReference>
<comment type="caution">
    <text evidence="4">The sequence shown here is derived from an EMBL/GenBank/DDBJ whole genome shotgun (WGS) entry which is preliminary data.</text>
</comment>
<keyword evidence="2" id="KW-1133">Transmembrane helix</keyword>
<evidence type="ECO:0000259" key="3">
    <source>
        <dbReference type="Pfam" id="PF07760"/>
    </source>
</evidence>
<proteinExistence type="predicted"/>